<dbReference type="NCBIfam" id="TIGR00254">
    <property type="entry name" value="GGDEF"/>
    <property type="match status" value="1"/>
</dbReference>
<proteinExistence type="predicted"/>
<dbReference type="InterPro" id="IPR000160">
    <property type="entry name" value="GGDEF_dom"/>
</dbReference>
<keyword evidence="1" id="KW-0812">Transmembrane</keyword>
<reference evidence="3" key="1">
    <citation type="submission" date="2019-10" db="EMBL/GenBank/DDBJ databases">
        <title>Draft genome sequece of Microseira wollei NIES-4236.</title>
        <authorList>
            <person name="Yamaguchi H."/>
            <person name="Suzuki S."/>
            <person name="Kawachi M."/>
        </authorList>
    </citation>
    <scope>NUCLEOTIDE SEQUENCE</scope>
    <source>
        <strain evidence="3">NIES-4236</strain>
    </source>
</reference>
<protein>
    <submittedName>
        <fullName evidence="3">Diguanylate cyclase</fullName>
    </submittedName>
</protein>
<gene>
    <name evidence="3" type="ORF">MiSe_88950</name>
</gene>
<dbReference type="PROSITE" id="PS50887">
    <property type="entry name" value="GGDEF"/>
    <property type="match status" value="1"/>
</dbReference>
<dbReference type="InterPro" id="IPR043128">
    <property type="entry name" value="Rev_trsase/Diguanyl_cyclase"/>
</dbReference>
<dbReference type="AlphaFoldDB" id="A0AAV3XSL1"/>
<dbReference type="SUPFAM" id="SSF55073">
    <property type="entry name" value="Nucleotide cyclase"/>
    <property type="match status" value="1"/>
</dbReference>
<keyword evidence="4" id="KW-1185">Reference proteome</keyword>
<dbReference type="RefSeq" id="WP_226593552.1">
    <property type="nucleotide sequence ID" value="NZ_BLAY01000287.1"/>
</dbReference>
<evidence type="ECO:0000313" key="3">
    <source>
        <dbReference type="EMBL" id="GET44069.1"/>
    </source>
</evidence>
<dbReference type="CDD" id="cd01949">
    <property type="entry name" value="GGDEF"/>
    <property type="match status" value="1"/>
</dbReference>
<dbReference type="PANTHER" id="PTHR46663">
    <property type="entry name" value="DIGUANYLATE CYCLASE DGCT-RELATED"/>
    <property type="match status" value="1"/>
</dbReference>
<keyword evidence="1" id="KW-0472">Membrane</keyword>
<feature type="domain" description="GGDEF" evidence="2">
    <location>
        <begin position="150"/>
        <end position="280"/>
    </location>
</feature>
<keyword evidence="1" id="KW-1133">Transmembrane helix</keyword>
<feature type="transmembrane region" description="Helical" evidence="1">
    <location>
        <begin position="41"/>
        <end position="73"/>
    </location>
</feature>
<evidence type="ECO:0000256" key="1">
    <source>
        <dbReference type="SAM" id="Phobius"/>
    </source>
</evidence>
<organism evidence="3 4">
    <name type="scientific">Microseira wollei NIES-4236</name>
    <dbReference type="NCBI Taxonomy" id="2530354"/>
    <lineage>
        <taxon>Bacteria</taxon>
        <taxon>Bacillati</taxon>
        <taxon>Cyanobacteriota</taxon>
        <taxon>Cyanophyceae</taxon>
        <taxon>Oscillatoriophycideae</taxon>
        <taxon>Aerosakkonematales</taxon>
        <taxon>Aerosakkonemataceae</taxon>
        <taxon>Microseira</taxon>
    </lineage>
</organism>
<dbReference type="InterPro" id="IPR052163">
    <property type="entry name" value="DGC-Regulatory_Protein"/>
</dbReference>
<evidence type="ECO:0000313" key="4">
    <source>
        <dbReference type="Proteomes" id="UP001050975"/>
    </source>
</evidence>
<dbReference type="PANTHER" id="PTHR46663:SF4">
    <property type="entry name" value="DIGUANYLATE CYCLASE DGCT-RELATED"/>
    <property type="match status" value="1"/>
</dbReference>
<comment type="caution">
    <text evidence="3">The sequence shown here is derived from an EMBL/GenBank/DDBJ whole genome shotgun (WGS) entry which is preliminary data.</text>
</comment>
<dbReference type="EMBL" id="BLAY01000287">
    <property type="protein sequence ID" value="GET44069.1"/>
    <property type="molecule type" value="Genomic_DNA"/>
</dbReference>
<dbReference type="Proteomes" id="UP001050975">
    <property type="component" value="Unassembled WGS sequence"/>
</dbReference>
<accession>A0AAV3XSL1</accession>
<name>A0AAV3XSL1_9CYAN</name>
<dbReference type="SMART" id="SM00267">
    <property type="entry name" value="GGDEF"/>
    <property type="match status" value="1"/>
</dbReference>
<evidence type="ECO:0000259" key="2">
    <source>
        <dbReference type="PROSITE" id="PS50887"/>
    </source>
</evidence>
<dbReference type="InterPro" id="IPR029787">
    <property type="entry name" value="Nucleotide_cyclase"/>
</dbReference>
<sequence>MRLTKYLENQSKFVLIALGLLLLLLIGGIDALISPDVSLSIFYLIPISFTTWYAGEAAGIWISIASAIAWFIANEVIGQSTHSHPGIPYWNAAVRFGFYLVTTYLLSELRSSREREKKLARTDSITGIANQRLFDELTNLEIQRSSRYGHPITLALIDIDNFKGVNDKLGHKIGDKLLQEVAQTIYGNIRATDIIARLGGDEFALLLPGTGYEPSQIVVERVQKKLVETVEYHQWPVSFSIVAITFMSVPKSVDEMIEKVDFLMYRLKNSGKKGIEHNIE</sequence>
<dbReference type="Gene3D" id="3.30.70.270">
    <property type="match status" value="1"/>
</dbReference>
<dbReference type="Pfam" id="PF00990">
    <property type="entry name" value="GGDEF"/>
    <property type="match status" value="1"/>
</dbReference>